<name>V9E3Y3_PHYNI</name>
<evidence type="ECO:0000313" key="2">
    <source>
        <dbReference type="Proteomes" id="UP000018721"/>
    </source>
</evidence>
<protein>
    <recommendedName>
        <fullName evidence="3">Retrotransposon gag domain-containing protein</fullName>
    </recommendedName>
</protein>
<evidence type="ECO:0008006" key="3">
    <source>
        <dbReference type="Google" id="ProtNLM"/>
    </source>
</evidence>
<evidence type="ECO:0000313" key="1">
    <source>
        <dbReference type="EMBL" id="ETI33825.1"/>
    </source>
</evidence>
<gene>
    <name evidence="1" type="ORF">F443_19524</name>
</gene>
<dbReference type="AlphaFoldDB" id="V9E3Y3"/>
<reference evidence="1 2" key="1">
    <citation type="submission" date="2013-11" db="EMBL/GenBank/DDBJ databases">
        <title>The Genome Sequence of Phytophthora parasitica P1569.</title>
        <authorList>
            <consortium name="The Broad Institute Genomics Platform"/>
            <person name="Russ C."/>
            <person name="Tyler B."/>
            <person name="Panabieres F."/>
            <person name="Shan W."/>
            <person name="Tripathy S."/>
            <person name="Grunwald N."/>
            <person name="Machado M."/>
            <person name="Johnson C.S."/>
            <person name="Arredondo F."/>
            <person name="Hong C."/>
            <person name="Coffey M."/>
            <person name="Young S.K."/>
            <person name="Zeng Q."/>
            <person name="Gargeya S."/>
            <person name="Fitzgerald M."/>
            <person name="Abouelleil A."/>
            <person name="Alvarado L."/>
            <person name="Chapman S.B."/>
            <person name="Gainer-Dewar J."/>
            <person name="Goldberg J."/>
            <person name="Griggs A."/>
            <person name="Gujja S."/>
            <person name="Hansen M."/>
            <person name="Howarth C."/>
            <person name="Imamovic A."/>
            <person name="Ireland A."/>
            <person name="Larimer J."/>
            <person name="McCowan C."/>
            <person name="Murphy C."/>
            <person name="Pearson M."/>
            <person name="Poon T.W."/>
            <person name="Priest M."/>
            <person name="Roberts A."/>
            <person name="Saif S."/>
            <person name="Shea T."/>
            <person name="Sykes S."/>
            <person name="Wortman J."/>
            <person name="Nusbaum C."/>
            <person name="Birren B."/>
        </authorList>
    </citation>
    <scope>NUCLEOTIDE SEQUENCE [LARGE SCALE GENOMIC DNA]</scope>
    <source>
        <strain evidence="1 2">P1569</strain>
    </source>
</reference>
<sequence>MMQHQLSASKARIDALATLNFGYCPGTILRRLSPPDDGGVTPICHDDIMSSGDDANELVPPIFDQTTSLHDYVAEFQNLLIQCAVPISQLELRFYFQQGLTPATANHLREHHPAALDETI</sequence>
<dbReference type="HOGENOM" id="CLU_2054321_0_0_1"/>
<dbReference type="Proteomes" id="UP000018721">
    <property type="component" value="Unassembled WGS sequence"/>
</dbReference>
<dbReference type="EMBL" id="ANIZ01003377">
    <property type="protein sequence ID" value="ETI33825.1"/>
    <property type="molecule type" value="Genomic_DNA"/>
</dbReference>
<comment type="caution">
    <text evidence="1">The sequence shown here is derived from an EMBL/GenBank/DDBJ whole genome shotgun (WGS) entry which is preliminary data.</text>
</comment>
<organism evidence="1 2">
    <name type="scientific">Phytophthora nicotianae P1569</name>
    <dbReference type="NCBI Taxonomy" id="1317065"/>
    <lineage>
        <taxon>Eukaryota</taxon>
        <taxon>Sar</taxon>
        <taxon>Stramenopiles</taxon>
        <taxon>Oomycota</taxon>
        <taxon>Peronosporomycetes</taxon>
        <taxon>Peronosporales</taxon>
        <taxon>Peronosporaceae</taxon>
        <taxon>Phytophthora</taxon>
    </lineage>
</organism>
<proteinExistence type="predicted"/>
<accession>V9E3Y3</accession>
<keyword evidence="2" id="KW-1185">Reference proteome</keyword>